<evidence type="ECO:0000313" key="2">
    <source>
        <dbReference type="Proteomes" id="UP000464318"/>
    </source>
</evidence>
<dbReference type="Proteomes" id="UP000464318">
    <property type="component" value="Chromosome"/>
</dbReference>
<dbReference type="RefSeq" id="WP_160224557.1">
    <property type="nucleotide sequence ID" value="NZ_CP029149.1"/>
</dbReference>
<dbReference type="KEGG" id="bcad:DBX24_08290"/>
<sequence length="229" mass="25045">MKDKFLLFILATISSFFYAQSPYDGKVGINTEQSTEVLDVDGNIRARQLPDKTGDADYSRAVVAKADGTLAYSTGVSRVSINLQSHKANGLHFRTSTAMEGNGGDASKSPNYLIFGNKGEGIKPESSGTFTYKNTQFSAQAGELIRISANTIFAIYRNTSSNSQTPLASISANGDRQVVLTLYLYKGNTLLKKTKQIIAFNGVKDDTSVYDYTYTQYISLDYLATTLRL</sequence>
<gene>
    <name evidence="1" type="ORF">DBX24_08290</name>
</gene>
<accession>A0A6P1QXK1</accession>
<organism evidence="1 2">
    <name type="scientific">Bergeyella cardium</name>
    <dbReference type="NCBI Taxonomy" id="1585976"/>
    <lineage>
        <taxon>Bacteria</taxon>
        <taxon>Pseudomonadati</taxon>
        <taxon>Bacteroidota</taxon>
        <taxon>Flavobacteriia</taxon>
        <taxon>Flavobacteriales</taxon>
        <taxon>Weeksellaceae</taxon>
        <taxon>Bergeyella</taxon>
    </lineage>
</organism>
<reference evidence="1 2" key="1">
    <citation type="submission" date="2018-04" db="EMBL/GenBank/DDBJ databases">
        <title>Characteristic and Complete Genome Sequencing of A Novel Member of Infective Endocarditis Causative Bacteria: Bergeyella cardium QL-PH.</title>
        <authorList>
            <person name="Pan H."/>
            <person name="Sun E."/>
            <person name="Zhang Y."/>
        </authorList>
    </citation>
    <scope>NUCLEOTIDE SEQUENCE [LARGE SCALE GENOMIC DNA]</scope>
    <source>
        <strain evidence="1 2">HPQL</strain>
    </source>
</reference>
<protein>
    <submittedName>
        <fullName evidence="1">Uncharacterized protein</fullName>
    </submittedName>
</protein>
<name>A0A6P1QXK1_9FLAO</name>
<dbReference type="EMBL" id="CP029149">
    <property type="protein sequence ID" value="QHN65877.1"/>
    <property type="molecule type" value="Genomic_DNA"/>
</dbReference>
<keyword evidence="2" id="KW-1185">Reference proteome</keyword>
<evidence type="ECO:0000313" key="1">
    <source>
        <dbReference type="EMBL" id="QHN65877.1"/>
    </source>
</evidence>
<dbReference type="AlphaFoldDB" id="A0A6P1QXK1"/>
<proteinExistence type="predicted"/>